<evidence type="ECO:0000313" key="3">
    <source>
        <dbReference type="Proteomes" id="UP001278500"/>
    </source>
</evidence>
<dbReference type="AlphaFoldDB" id="A0AAE0MTR8"/>
<organism evidence="2 3">
    <name type="scientific">Neurospora tetraspora</name>
    <dbReference type="NCBI Taxonomy" id="94610"/>
    <lineage>
        <taxon>Eukaryota</taxon>
        <taxon>Fungi</taxon>
        <taxon>Dikarya</taxon>
        <taxon>Ascomycota</taxon>
        <taxon>Pezizomycotina</taxon>
        <taxon>Sordariomycetes</taxon>
        <taxon>Sordariomycetidae</taxon>
        <taxon>Sordariales</taxon>
        <taxon>Sordariaceae</taxon>
        <taxon>Neurospora</taxon>
    </lineage>
</organism>
<feature type="transmembrane region" description="Helical" evidence="1">
    <location>
        <begin position="598"/>
        <end position="623"/>
    </location>
</feature>
<evidence type="ECO:0000256" key="1">
    <source>
        <dbReference type="SAM" id="Phobius"/>
    </source>
</evidence>
<feature type="transmembrane region" description="Helical" evidence="1">
    <location>
        <begin position="26"/>
        <end position="48"/>
    </location>
</feature>
<keyword evidence="1" id="KW-0472">Membrane</keyword>
<comment type="caution">
    <text evidence="2">The sequence shown here is derived from an EMBL/GenBank/DDBJ whole genome shotgun (WGS) entry which is preliminary data.</text>
</comment>
<accession>A0AAE0MTR8</accession>
<name>A0AAE0MTR8_9PEZI</name>
<gene>
    <name evidence="2" type="ORF">B0H65DRAFT_570211</name>
</gene>
<dbReference type="EMBL" id="JAUEPP010000003">
    <property type="protein sequence ID" value="KAK3347423.1"/>
    <property type="molecule type" value="Genomic_DNA"/>
</dbReference>
<dbReference type="Proteomes" id="UP001278500">
    <property type="component" value="Unassembled WGS sequence"/>
</dbReference>
<proteinExistence type="predicted"/>
<keyword evidence="1" id="KW-0812">Transmembrane</keyword>
<feature type="transmembrane region" description="Helical" evidence="1">
    <location>
        <begin position="127"/>
        <end position="149"/>
    </location>
</feature>
<reference evidence="2" key="2">
    <citation type="submission" date="2023-06" db="EMBL/GenBank/DDBJ databases">
        <authorList>
            <consortium name="Lawrence Berkeley National Laboratory"/>
            <person name="Haridas S."/>
            <person name="Hensen N."/>
            <person name="Bonometti L."/>
            <person name="Westerberg I."/>
            <person name="Brannstrom I.O."/>
            <person name="Guillou S."/>
            <person name="Cros-Aarteil S."/>
            <person name="Calhoun S."/>
            <person name="Kuo A."/>
            <person name="Mondo S."/>
            <person name="Pangilinan J."/>
            <person name="Riley R."/>
            <person name="Labutti K."/>
            <person name="Andreopoulos B."/>
            <person name="Lipzen A."/>
            <person name="Chen C."/>
            <person name="Yanf M."/>
            <person name="Daum C."/>
            <person name="Ng V."/>
            <person name="Clum A."/>
            <person name="Steindorff A."/>
            <person name="Ohm R."/>
            <person name="Martin F."/>
            <person name="Silar P."/>
            <person name="Natvig D."/>
            <person name="Lalanne C."/>
            <person name="Gautier V."/>
            <person name="Ament-Velasquez S.L."/>
            <person name="Kruys A."/>
            <person name="Hutchinson M.I."/>
            <person name="Powell A.J."/>
            <person name="Barry K."/>
            <person name="Miller A.N."/>
            <person name="Grigoriev I.V."/>
            <person name="Debuchy R."/>
            <person name="Gladieux P."/>
            <person name="Thoren M.H."/>
            <person name="Johannesson H."/>
        </authorList>
    </citation>
    <scope>NUCLEOTIDE SEQUENCE</scope>
    <source>
        <strain evidence="2">CBS 560.94</strain>
    </source>
</reference>
<reference evidence="2" key="1">
    <citation type="journal article" date="2023" name="Mol. Phylogenet. Evol.">
        <title>Genome-scale phylogeny and comparative genomics of the fungal order Sordariales.</title>
        <authorList>
            <person name="Hensen N."/>
            <person name="Bonometti L."/>
            <person name="Westerberg I."/>
            <person name="Brannstrom I.O."/>
            <person name="Guillou S."/>
            <person name="Cros-Aarteil S."/>
            <person name="Calhoun S."/>
            <person name="Haridas S."/>
            <person name="Kuo A."/>
            <person name="Mondo S."/>
            <person name="Pangilinan J."/>
            <person name="Riley R."/>
            <person name="LaButti K."/>
            <person name="Andreopoulos B."/>
            <person name="Lipzen A."/>
            <person name="Chen C."/>
            <person name="Yan M."/>
            <person name="Daum C."/>
            <person name="Ng V."/>
            <person name="Clum A."/>
            <person name="Steindorff A."/>
            <person name="Ohm R.A."/>
            <person name="Martin F."/>
            <person name="Silar P."/>
            <person name="Natvig D.O."/>
            <person name="Lalanne C."/>
            <person name="Gautier V."/>
            <person name="Ament-Velasquez S.L."/>
            <person name="Kruys A."/>
            <person name="Hutchinson M.I."/>
            <person name="Powell A.J."/>
            <person name="Barry K."/>
            <person name="Miller A.N."/>
            <person name="Grigoriev I.V."/>
            <person name="Debuchy R."/>
            <person name="Gladieux P."/>
            <person name="Hiltunen Thoren M."/>
            <person name="Johannesson H."/>
        </authorList>
    </citation>
    <scope>NUCLEOTIDE SEQUENCE</scope>
    <source>
        <strain evidence="2">CBS 560.94</strain>
    </source>
</reference>
<dbReference type="GeneID" id="87867594"/>
<dbReference type="RefSeq" id="XP_062682505.1">
    <property type="nucleotide sequence ID" value="XM_062830440.1"/>
</dbReference>
<protein>
    <submittedName>
        <fullName evidence="2">Uncharacterized protein</fullName>
    </submittedName>
</protein>
<sequence>MAPPFQKPSQTKKVAGTPALRQNSPWAFLFALIYIALLIVPWVFTCLLNKGKFHLEFPKNYGYHNLTFRAQPEDITFNTNLVHATDILSYITAVAALPVPLSAKQLFSLADGRFIRHLGNSSRNGSWLYFFGSGLIVLFIIQLPIRAIFVQRETIRVAQGSRPSEYSINSNDEWPSYDTPGYPNIPTPDYVTGRLVGFDPAPAILAAASRNKVVERTRSALKSLAAGEVLVKAWRDRTDNTDVARVFASSISKNTNTGLYRQLATRMNSTCHCEISDFPSQCDDGGLNYKSENLTIEFCVDGLFQKSPWKLEQYLREDITEEFYVRLSPNRSMVNSGQLRPGEAYRCAGTSSLGYFELGNQFNNGAHGPLVSAPYRTLETAYQAGFHVVPEESYLGISNIISDPSPTMPGPLALALLALFGPGSFSKIAQSIKTADDAVSRTLCQTVPFHFDNWQDGLEYVDSIGQGGDIHPSVCSYAARKRDPETGLFTDEIDWRMKENWQDVYLDDLVARLGITYADYWADHTKPPPADFSGVDATASPWLSMAMHFANQALLDIASTSYYIPTMPNSTAYGGHQKSPTGIWNVPGLEYNKPSVSAAGVIVVSVLLGLQVLGILFLMGYIYSIPTWTDTLDSLAIARIAHQLPDEDQDLLKEIGLRRARSTEVEKLGAVVGEEASAKLLPARDEGKKAPDVSESAV</sequence>
<evidence type="ECO:0000313" key="2">
    <source>
        <dbReference type="EMBL" id="KAK3347423.1"/>
    </source>
</evidence>
<keyword evidence="1" id="KW-1133">Transmembrane helix</keyword>
<keyword evidence="3" id="KW-1185">Reference proteome</keyword>